<dbReference type="AlphaFoldDB" id="A0A9N9EWF5"/>
<evidence type="ECO:0000313" key="2">
    <source>
        <dbReference type="Proteomes" id="UP000789570"/>
    </source>
</evidence>
<reference evidence="1" key="1">
    <citation type="submission" date="2021-06" db="EMBL/GenBank/DDBJ databases">
        <authorList>
            <person name="Kallberg Y."/>
            <person name="Tangrot J."/>
            <person name="Rosling A."/>
        </authorList>
    </citation>
    <scope>NUCLEOTIDE SEQUENCE</scope>
    <source>
        <strain evidence="1">UK204</strain>
    </source>
</reference>
<dbReference type="OrthoDB" id="3269378at2759"/>
<evidence type="ECO:0000313" key="1">
    <source>
        <dbReference type="EMBL" id="CAG8695213.1"/>
    </source>
</evidence>
<comment type="caution">
    <text evidence="1">The sequence shown here is derived from an EMBL/GenBank/DDBJ whole genome shotgun (WGS) entry which is preliminary data.</text>
</comment>
<name>A0A9N9EWF5_9GLOM</name>
<proteinExistence type="predicted"/>
<dbReference type="Proteomes" id="UP000789570">
    <property type="component" value="Unassembled WGS sequence"/>
</dbReference>
<accession>A0A9N9EWF5</accession>
<protein>
    <submittedName>
        <fullName evidence="1">15834_t:CDS:1</fullName>
    </submittedName>
</protein>
<sequence>MRAIHELAKLYHVIYLCFRSSVSTGYPKVTIHSLTLKNEIEFCDTMVKAEAVAKRWLTAMVITFLDKSSIYNRKKHKQNQAKEFWDAVYQKKKQIDISPTLTLNQFIIICFDKTSAFTETDNQKVFRTIRRALCNQWENIIGIFADTNFSIGDLVSAQDEDDSTVCSHYFNRLLKQYKLLRRRNEDGLQYCSLWSAIVAVYVKCGKNTGNNLQQP</sequence>
<organism evidence="1 2">
    <name type="scientific">Funneliformis caledonium</name>
    <dbReference type="NCBI Taxonomy" id="1117310"/>
    <lineage>
        <taxon>Eukaryota</taxon>
        <taxon>Fungi</taxon>
        <taxon>Fungi incertae sedis</taxon>
        <taxon>Mucoromycota</taxon>
        <taxon>Glomeromycotina</taxon>
        <taxon>Glomeromycetes</taxon>
        <taxon>Glomerales</taxon>
        <taxon>Glomeraceae</taxon>
        <taxon>Funneliformis</taxon>
    </lineage>
</organism>
<keyword evidence="2" id="KW-1185">Reference proteome</keyword>
<gene>
    <name evidence="1" type="ORF">FCALED_LOCUS13183</name>
</gene>
<dbReference type="EMBL" id="CAJVPQ010007294">
    <property type="protein sequence ID" value="CAG8695213.1"/>
    <property type="molecule type" value="Genomic_DNA"/>
</dbReference>